<dbReference type="EMBL" id="MT733041">
    <property type="protein sequence ID" value="QOD39567.1"/>
    <property type="molecule type" value="Genomic_DNA"/>
</dbReference>
<proteinExistence type="predicted"/>
<sequence>MYCPYDIEDCSHLKCAHCSLCTKGSQVHSSCLKDFVEMSIEDNEVLDLLAIDEEMPTEEQEIEAISIQRNTPLSFEKEMDDLTYKFETTQTSLDFVNEDLARHYPKADFDDDYYIQFRLPSYLSDKVSKFQFFLMYNQWGSEMCYYSRGVPIRMRKAVTFVANDNLCHISCVDRFAYRTAILTVEARNHVEFIELVSSTPENFFCTHCEMFLFDDIEHFNDNQFKIPEDFTKCPMLKSSSTINNSDDLTYSTIFISDEQ</sequence>
<reference evidence="1" key="1">
    <citation type="submission" date="2020-07" db="EMBL/GenBank/DDBJ databases">
        <title>Diversity of sea star-associated densoviruses and transcribed endogenized viral elements of densovirus origin.</title>
        <authorList>
            <person name="Jackson E.W."/>
            <person name="Hewson I."/>
        </authorList>
    </citation>
    <scope>NUCLEOTIDE SEQUENCE</scope>
</reference>
<gene>
    <name evidence="1" type="primary">NS3</name>
</gene>
<evidence type="ECO:0000313" key="1">
    <source>
        <dbReference type="EMBL" id="QOD39567.1"/>
    </source>
</evidence>
<accession>A0A7L7YTX4</accession>
<organism evidence="1">
    <name type="scientific">uncultured densovirus</name>
    <dbReference type="NCBI Taxonomy" id="748192"/>
    <lineage>
        <taxon>Viruses</taxon>
        <taxon>Monodnaviria</taxon>
        <taxon>Shotokuvirae</taxon>
        <taxon>Cossaviricota</taxon>
        <taxon>Quintoviricetes</taxon>
        <taxon>Piccovirales</taxon>
        <taxon>Parvoviridae</taxon>
        <taxon>Densovirinae</taxon>
        <taxon>environmental samples</taxon>
    </lineage>
</organism>
<protein>
    <submittedName>
        <fullName evidence="1">NS3</fullName>
    </submittedName>
</protein>
<name>A0A7L7YTX4_9VIRU</name>